<dbReference type="EMBL" id="CH476628">
    <property type="protein sequence ID" value="EDO03997.1"/>
    <property type="molecule type" value="Genomic_DNA"/>
</dbReference>
<organism evidence="1 2">
    <name type="scientific">Sclerotinia sclerotiorum (strain ATCC 18683 / 1980 / Ss-1)</name>
    <name type="common">White mold</name>
    <name type="synonym">Whetzelinia sclerotiorum</name>
    <dbReference type="NCBI Taxonomy" id="665079"/>
    <lineage>
        <taxon>Eukaryota</taxon>
        <taxon>Fungi</taxon>
        <taxon>Dikarya</taxon>
        <taxon>Ascomycota</taxon>
        <taxon>Pezizomycotina</taxon>
        <taxon>Leotiomycetes</taxon>
        <taxon>Helotiales</taxon>
        <taxon>Sclerotiniaceae</taxon>
        <taxon>Sclerotinia</taxon>
    </lineage>
</organism>
<dbReference type="GeneID" id="5488608"/>
<sequence>MGEILIGNHLLVDAVIRIATKGFRARIQESVR</sequence>
<dbReference type="RefSeq" id="XP_001592239.1">
    <property type="nucleotide sequence ID" value="XM_001592189.1"/>
</dbReference>
<dbReference type="Proteomes" id="UP000001312">
    <property type="component" value="Unassembled WGS sequence"/>
</dbReference>
<proteinExistence type="predicted"/>
<protein>
    <submittedName>
        <fullName evidence="1">Uncharacterized protein</fullName>
    </submittedName>
</protein>
<gene>
    <name evidence="1" type="ORF">SS1G_06479</name>
</gene>
<dbReference type="InParanoid" id="A7EMD1"/>
<evidence type="ECO:0000313" key="1">
    <source>
        <dbReference type="EMBL" id="EDO03997.1"/>
    </source>
</evidence>
<reference evidence="2" key="1">
    <citation type="journal article" date="2011" name="PLoS Genet.">
        <title>Genomic analysis of the necrotrophic fungal pathogens Sclerotinia sclerotiorum and Botrytis cinerea.</title>
        <authorList>
            <person name="Amselem J."/>
            <person name="Cuomo C.A."/>
            <person name="van Kan J.A."/>
            <person name="Viaud M."/>
            <person name="Benito E.P."/>
            <person name="Couloux A."/>
            <person name="Coutinho P.M."/>
            <person name="de Vries R.P."/>
            <person name="Dyer P.S."/>
            <person name="Fillinger S."/>
            <person name="Fournier E."/>
            <person name="Gout L."/>
            <person name="Hahn M."/>
            <person name="Kohn L."/>
            <person name="Lapalu N."/>
            <person name="Plummer K.M."/>
            <person name="Pradier J.M."/>
            <person name="Quevillon E."/>
            <person name="Sharon A."/>
            <person name="Simon A."/>
            <person name="ten Have A."/>
            <person name="Tudzynski B."/>
            <person name="Tudzynski P."/>
            <person name="Wincker P."/>
            <person name="Andrew M."/>
            <person name="Anthouard V."/>
            <person name="Beever R.E."/>
            <person name="Beffa R."/>
            <person name="Benoit I."/>
            <person name="Bouzid O."/>
            <person name="Brault B."/>
            <person name="Chen Z."/>
            <person name="Choquer M."/>
            <person name="Collemare J."/>
            <person name="Cotton P."/>
            <person name="Danchin E.G."/>
            <person name="Da Silva C."/>
            <person name="Gautier A."/>
            <person name="Giraud C."/>
            <person name="Giraud T."/>
            <person name="Gonzalez C."/>
            <person name="Grossetete S."/>
            <person name="Guldener U."/>
            <person name="Henrissat B."/>
            <person name="Howlett B.J."/>
            <person name="Kodira C."/>
            <person name="Kretschmer M."/>
            <person name="Lappartient A."/>
            <person name="Leroch M."/>
            <person name="Levis C."/>
            <person name="Mauceli E."/>
            <person name="Neuveglise C."/>
            <person name="Oeser B."/>
            <person name="Pearson M."/>
            <person name="Poulain J."/>
            <person name="Poussereau N."/>
            <person name="Quesneville H."/>
            <person name="Rascle C."/>
            <person name="Schumacher J."/>
            <person name="Segurens B."/>
            <person name="Sexton A."/>
            <person name="Silva E."/>
            <person name="Sirven C."/>
            <person name="Soanes D.M."/>
            <person name="Talbot N.J."/>
            <person name="Templeton M."/>
            <person name="Yandava C."/>
            <person name="Yarden O."/>
            <person name="Zeng Q."/>
            <person name="Rollins J.A."/>
            <person name="Lebrun M.H."/>
            <person name="Dickman M."/>
        </authorList>
    </citation>
    <scope>NUCLEOTIDE SEQUENCE [LARGE SCALE GENOMIC DNA]</scope>
    <source>
        <strain evidence="2">ATCC 18683 / 1980 / Ss-1</strain>
    </source>
</reference>
<evidence type="ECO:0000313" key="2">
    <source>
        <dbReference type="Proteomes" id="UP000001312"/>
    </source>
</evidence>
<dbReference type="AlphaFoldDB" id="A7EMD1"/>
<keyword evidence="2" id="KW-1185">Reference proteome</keyword>
<accession>A7EMD1</accession>
<name>A7EMD1_SCLS1</name>
<dbReference type="KEGG" id="ssl:SS1G_06479"/>